<protein>
    <submittedName>
        <fullName evidence="1">Uncharacterized protein</fullName>
    </submittedName>
</protein>
<name>A0A4Y7T442_COPMI</name>
<feature type="non-terminal residue" evidence="1">
    <location>
        <position position="1"/>
    </location>
</feature>
<dbReference type="EMBL" id="QPFP01000030">
    <property type="protein sequence ID" value="TEB28905.1"/>
    <property type="molecule type" value="Genomic_DNA"/>
</dbReference>
<feature type="non-terminal residue" evidence="1">
    <location>
        <position position="57"/>
    </location>
</feature>
<proteinExistence type="predicted"/>
<sequence length="57" mass="6998">EKTLNRYYNETDHSENYRIAMVPHPAHKLEYFCARDWGPEWIETAKSMVREEFAWSY</sequence>
<dbReference type="OrthoDB" id="3359487at2759"/>
<keyword evidence="2" id="KW-1185">Reference proteome</keyword>
<reference evidence="1 2" key="1">
    <citation type="journal article" date="2019" name="Nat. Ecol. Evol.">
        <title>Megaphylogeny resolves global patterns of mushroom evolution.</title>
        <authorList>
            <person name="Varga T."/>
            <person name="Krizsan K."/>
            <person name="Foldi C."/>
            <person name="Dima B."/>
            <person name="Sanchez-Garcia M."/>
            <person name="Sanchez-Ramirez S."/>
            <person name="Szollosi G.J."/>
            <person name="Szarkandi J.G."/>
            <person name="Papp V."/>
            <person name="Albert L."/>
            <person name="Andreopoulos W."/>
            <person name="Angelini C."/>
            <person name="Antonin V."/>
            <person name="Barry K.W."/>
            <person name="Bougher N.L."/>
            <person name="Buchanan P."/>
            <person name="Buyck B."/>
            <person name="Bense V."/>
            <person name="Catcheside P."/>
            <person name="Chovatia M."/>
            <person name="Cooper J."/>
            <person name="Damon W."/>
            <person name="Desjardin D."/>
            <person name="Finy P."/>
            <person name="Geml J."/>
            <person name="Haridas S."/>
            <person name="Hughes K."/>
            <person name="Justo A."/>
            <person name="Karasinski D."/>
            <person name="Kautmanova I."/>
            <person name="Kiss B."/>
            <person name="Kocsube S."/>
            <person name="Kotiranta H."/>
            <person name="LaButti K.M."/>
            <person name="Lechner B.E."/>
            <person name="Liimatainen K."/>
            <person name="Lipzen A."/>
            <person name="Lukacs Z."/>
            <person name="Mihaltcheva S."/>
            <person name="Morgado L.N."/>
            <person name="Niskanen T."/>
            <person name="Noordeloos M.E."/>
            <person name="Ohm R.A."/>
            <person name="Ortiz-Santana B."/>
            <person name="Ovrebo C."/>
            <person name="Racz N."/>
            <person name="Riley R."/>
            <person name="Savchenko A."/>
            <person name="Shiryaev A."/>
            <person name="Soop K."/>
            <person name="Spirin V."/>
            <person name="Szebenyi C."/>
            <person name="Tomsovsky M."/>
            <person name="Tulloss R.E."/>
            <person name="Uehling J."/>
            <person name="Grigoriev I.V."/>
            <person name="Vagvolgyi C."/>
            <person name="Papp T."/>
            <person name="Martin F.M."/>
            <person name="Miettinen O."/>
            <person name="Hibbett D.S."/>
            <person name="Nagy L.G."/>
        </authorList>
    </citation>
    <scope>NUCLEOTIDE SEQUENCE [LARGE SCALE GENOMIC DNA]</scope>
    <source>
        <strain evidence="1 2">FP101781</strain>
    </source>
</reference>
<comment type="caution">
    <text evidence="1">The sequence shown here is derived from an EMBL/GenBank/DDBJ whole genome shotgun (WGS) entry which is preliminary data.</text>
</comment>
<evidence type="ECO:0000313" key="1">
    <source>
        <dbReference type="EMBL" id="TEB28905.1"/>
    </source>
</evidence>
<accession>A0A4Y7T442</accession>
<dbReference type="Proteomes" id="UP000298030">
    <property type="component" value="Unassembled WGS sequence"/>
</dbReference>
<evidence type="ECO:0000313" key="2">
    <source>
        <dbReference type="Proteomes" id="UP000298030"/>
    </source>
</evidence>
<gene>
    <name evidence="1" type="ORF">FA13DRAFT_1579393</name>
</gene>
<dbReference type="AlphaFoldDB" id="A0A4Y7T442"/>
<organism evidence="1 2">
    <name type="scientific">Coprinellus micaceus</name>
    <name type="common">Glistening ink-cap mushroom</name>
    <name type="synonym">Coprinus micaceus</name>
    <dbReference type="NCBI Taxonomy" id="71717"/>
    <lineage>
        <taxon>Eukaryota</taxon>
        <taxon>Fungi</taxon>
        <taxon>Dikarya</taxon>
        <taxon>Basidiomycota</taxon>
        <taxon>Agaricomycotina</taxon>
        <taxon>Agaricomycetes</taxon>
        <taxon>Agaricomycetidae</taxon>
        <taxon>Agaricales</taxon>
        <taxon>Agaricineae</taxon>
        <taxon>Psathyrellaceae</taxon>
        <taxon>Coprinellus</taxon>
    </lineage>
</organism>